<gene>
    <name evidence="1" type="ORF">SAMN04488026_10885</name>
</gene>
<proteinExistence type="predicted"/>
<evidence type="ECO:0008006" key="3">
    <source>
        <dbReference type="Google" id="ProtNLM"/>
    </source>
</evidence>
<protein>
    <recommendedName>
        <fullName evidence="3">DUF4268 domain-containing protein</fullName>
    </recommendedName>
</protein>
<name>A0A1G9KEF7_9RHOB</name>
<dbReference type="Proteomes" id="UP000199382">
    <property type="component" value="Unassembled WGS sequence"/>
</dbReference>
<evidence type="ECO:0000313" key="1">
    <source>
        <dbReference type="EMBL" id="SDL48188.1"/>
    </source>
</evidence>
<dbReference type="InterPro" id="IPR011856">
    <property type="entry name" value="tRNA_endonuc-like_dom_sf"/>
</dbReference>
<keyword evidence="2" id="KW-1185">Reference proteome</keyword>
<organism evidence="1 2">
    <name type="scientific">Aliiruegeria lutimaris</name>
    <dbReference type="NCBI Taxonomy" id="571298"/>
    <lineage>
        <taxon>Bacteria</taxon>
        <taxon>Pseudomonadati</taxon>
        <taxon>Pseudomonadota</taxon>
        <taxon>Alphaproteobacteria</taxon>
        <taxon>Rhodobacterales</taxon>
        <taxon>Roseobacteraceae</taxon>
        <taxon>Aliiruegeria</taxon>
    </lineage>
</organism>
<dbReference type="OrthoDB" id="570199at2"/>
<dbReference type="Gene3D" id="3.40.1350.10">
    <property type="match status" value="1"/>
</dbReference>
<dbReference type="AlphaFoldDB" id="A0A1G9KEF7"/>
<dbReference type="RefSeq" id="WP_093163679.1">
    <property type="nucleotide sequence ID" value="NZ_FNEK01000088.1"/>
</dbReference>
<evidence type="ECO:0000313" key="2">
    <source>
        <dbReference type="Proteomes" id="UP000199382"/>
    </source>
</evidence>
<dbReference type="EMBL" id="FNEK01000088">
    <property type="protein sequence ID" value="SDL48188.1"/>
    <property type="molecule type" value="Genomic_DNA"/>
</dbReference>
<accession>A0A1G9KEF7</accession>
<dbReference type="GO" id="GO:0003676">
    <property type="term" value="F:nucleic acid binding"/>
    <property type="evidence" value="ECO:0007669"/>
    <property type="project" value="InterPro"/>
</dbReference>
<dbReference type="STRING" id="571298.SAMN04488026_10885"/>
<reference evidence="1 2" key="1">
    <citation type="submission" date="2016-10" db="EMBL/GenBank/DDBJ databases">
        <authorList>
            <person name="de Groot N.N."/>
        </authorList>
    </citation>
    <scope>NUCLEOTIDE SEQUENCE [LARGE SCALE GENOMIC DNA]</scope>
    <source>
        <strain evidence="1 2">DSM 25294</strain>
    </source>
</reference>
<sequence>MTKITFGKLEDLPLRDAWKNEEHDFTPWLLDHLDHIGEAVGLPLEPVGRELRVGPYEADILAKDPQDDSFVLIENQLEAADHKHLGQIMTYLAGLEARTVIWIAPNFSDPHLSAVAWLNENTADGFSFFAVRLRVVRIGNSPFAPIFEIAEKPNDWDRQIKQKAAPEGAAYYDIKEEFWTEFLKRHPDLAALGVAASRYPNCYIVLNEEPHIDLSVWIGRGQSGIYLRSGWGEPAEPVAEFLEPHGEALTAALDAPLGPSSRGKHFLWKRFSKGHDERDAWPEIMDWMNDEIARYRAAFKIVDEGNE</sequence>